<organism evidence="4 5">
    <name type="scientific">Nocardioides zeae</name>
    <dbReference type="NCBI Taxonomy" id="1457234"/>
    <lineage>
        <taxon>Bacteria</taxon>
        <taxon>Bacillati</taxon>
        <taxon>Actinomycetota</taxon>
        <taxon>Actinomycetes</taxon>
        <taxon>Propionibacteriales</taxon>
        <taxon>Nocardioidaceae</taxon>
        <taxon>Nocardioides</taxon>
    </lineage>
</organism>
<keyword evidence="1" id="KW-0597">Phosphoprotein</keyword>
<feature type="compositionally biased region" description="Pro residues" evidence="2">
    <location>
        <begin position="359"/>
        <end position="371"/>
    </location>
</feature>
<dbReference type="InterPro" id="IPR008984">
    <property type="entry name" value="SMAD_FHA_dom_sf"/>
</dbReference>
<proteinExistence type="predicted"/>
<gene>
    <name evidence="4" type="ORF">QE405_002025</name>
</gene>
<evidence type="ECO:0000313" key="5">
    <source>
        <dbReference type="Proteomes" id="UP001239215"/>
    </source>
</evidence>
<feature type="region of interest" description="Disordered" evidence="2">
    <location>
        <begin position="236"/>
        <end position="497"/>
    </location>
</feature>
<evidence type="ECO:0000313" key="4">
    <source>
        <dbReference type="EMBL" id="MDQ1104741.1"/>
    </source>
</evidence>
<feature type="compositionally biased region" description="Pro residues" evidence="2">
    <location>
        <begin position="486"/>
        <end position="495"/>
    </location>
</feature>
<dbReference type="Pfam" id="PF00498">
    <property type="entry name" value="FHA"/>
    <property type="match status" value="1"/>
</dbReference>
<feature type="compositionally biased region" description="Polar residues" evidence="2">
    <location>
        <begin position="317"/>
        <end position="331"/>
    </location>
</feature>
<dbReference type="PROSITE" id="PS50006">
    <property type="entry name" value="FHA_DOMAIN"/>
    <property type="match status" value="1"/>
</dbReference>
<dbReference type="Proteomes" id="UP001239215">
    <property type="component" value="Unassembled WGS sequence"/>
</dbReference>
<evidence type="ECO:0000256" key="2">
    <source>
        <dbReference type="SAM" id="MobiDB-lite"/>
    </source>
</evidence>
<sequence length="616" mass="62079">MTDDVTTGAARSYRPGAWFAVFGTGASVLLPPTHKHRVAALWELVDDGAAFDEVLDALIASGLRDLPAFVLLSDGDDGEVRVVVRGAATVLLRQDDDETEVSGTAGGTWVERTVSSVTAVTVTVEQPEGAEGGAADLPIGSGLVRVSRVDAPAVVAPAAVDDAAPAAPVGAPDAGPVAAPVDDAALDEVDEARKDGAYGAAAASLAAAPAVPAAVGPLGDTPDEGAATDEAALVEAEPEVELEPEVEAEPEPVELVAEPQEEPAPEPPAHPFVDVPAEDATIVSPPLLAPQAPAAPFGEAAESADELEAPPVEPDDGTTSFSPVLSASPVESQIEAPPVEPDDGATSFSPVLPDARVAPPAPTAPPAPPFGLPDADADEDDRTMAGFHLSSRPGMQAEEVPSAPDYSGDDPLGVGPSQPEPDDSDTGALPAPPSWAAASPPPPAPPSWAPAPPAPAPDRDEDAQTHDGMTQGGGGGFDPGQLAPPRGIPGQPPAPSVTARPVARLVFSSGETVDVDRAILVGRAPEARRFTSAEQPRLVTVPSPQQEISSTHLEVRPGSGVDHGSAIVTDMGSTNGTVLVQPGLPPEDLQPGIAVQLIPGAIIDLGDGLTIQVANP</sequence>
<name>A0AAJ1U5A3_9ACTN</name>
<dbReference type="SUPFAM" id="SSF49879">
    <property type="entry name" value="SMAD/FHA domain"/>
    <property type="match status" value="1"/>
</dbReference>
<dbReference type="EMBL" id="JAUTAN010000001">
    <property type="protein sequence ID" value="MDQ1104741.1"/>
    <property type="molecule type" value="Genomic_DNA"/>
</dbReference>
<dbReference type="RefSeq" id="WP_307200341.1">
    <property type="nucleotide sequence ID" value="NZ_JAUTAN010000001.1"/>
</dbReference>
<evidence type="ECO:0000256" key="1">
    <source>
        <dbReference type="ARBA" id="ARBA00022553"/>
    </source>
</evidence>
<feature type="compositionally biased region" description="Acidic residues" evidence="2">
    <location>
        <begin position="302"/>
        <end position="316"/>
    </location>
</feature>
<accession>A0AAJ1U5A3</accession>
<comment type="caution">
    <text evidence="4">The sequence shown here is derived from an EMBL/GenBank/DDBJ whole genome shotgun (WGS) entry which is preliminary data.</text>
</comment>
<dbReference type="Gene3D" id="2.60.200.20">
    <property type="match status" value="1"/>
</dbReference>
<feature type="compositionally biased region" description="Acidic residues" evidence="2">
    <location>
        <begin position="236"/>
        <end position="252"/>
    </location>
</feature>
<feature type="compositionally biased region" description="Low complexity" evidence="2">
    <location>
        <begin position="285"/>
        <end position="296"/>
    </location>
</feature>
<protein>
    <recommendedName>
        <fullName evidence="3">FHA domain-containing protein</fullName>
    </recommendedName>
</protein>
<reference evidence="4" key="1">
    <citation type="submission" date="2023-07" db="EMBL/GenBank/DDBJ databases">
        <title>Functional and genomic diversity of the sorghum phyllosphere microbiome.</title>
        <authorList>
            <person name="Shade A."/>
        </authorList>
    </citation>
    <scope>NUCLEOTIDE SEQUENCE</scope>
    <source>
        <strain evidence="4">SORGH_AS_1067</strain>
    </source>
</reference>
<evidence type="ECO:0000259" key="3">
    <source>
        <dbReference type="PROSITE" id="PS50006"/>
    </source>
</evidence>
<feature type="compositionally biased region" description="Pro residues" evidence="2">
    <location>
        <begin position="439"/>
        <end position="456"/>
    </location>
</feature>
<feature type="domain" description="FHA" evidence="3">
    <location>
        <begin position="519"/>
        <end position="579"/>
    </location>
</feature>
<dbReference type="InterPro" id="IPR000253">
    <property type="entry name" value="FHA_dom"/>
</dbReference>
<dbReference type="AlphaFoldDB" id="A0AAJ1U5A3"/>